<dbReference type="AlphaFoldDB" id="A0A9X2JWU9"/>
<reference evidence="1" key="1">
    <citation type="submission" date="2022-06" db="EMBL/GenBank/DDBJ databases">
        <title>Genomic Encyclopedia of Archaeal and Bacterial Type Strains, Phase II (KMG-II): from individual species to whole genera.</title>
        <authorList>
            <person name="Goeker M."/>
        </authorList>
    </citation>
    <scope>NUCLEOTIDE SEQUENCE</scope>
    <source>
        <strain evidence="1">DSM 26652</strain>
    </source>
</reference>
<dbReference type="InterPro" id="IPR010982">
    <property type="entry name" value="Lambda_DNA-bd_dom_sf"/>
</dbReference>
<evidence type="ECO:0000313" key="2">
    <source>
        <dbReference type="Proteomes" id="UP001139493"/>
    </source>
</evidence>
<name>A0A9X2JWU9_9MICO</name>
<sequence length="79" mass="9211">MGMEQQTVGGETVTLAEYVDLKRRRRSLTWEQLATVVGVRYETLVEWRKENWGPIRLKQAVVLAKALDMDPRRFFEDAA</sequence>
<dbReference type="Gene3D" id="1.10.260.40">
    <property type="entry name" value="lambda repressor-like DNA-binding domains"/>
    <property type="match status" value="1"/>
</dbReference>
<keyword evidence="2" id="KW-1185">Reference proteome</keyword>
<accession>A0A9X2JWU9</accession>
<evidence type="ECO:0000313" key="1">
    <source>
        <dbReference type="EMBL" id="MCP2265533.1"/>
    </source>
</evidence>
<dbReference type="EMBL" id="JAMTCS010000008">
    <property type="protein sequence ID" value="MCP2265533.1"/>
    <property type="molecule type" value="Genomic_DNA"/>
</dbReference>
<keyword evidence="1" id="KW-0238">DNA-binding</keyword>
<dbReference type="SUPFAM" id="SSF47413">
    <property type="entry name" value="lambda repressor-like DNA-binding domains"/>
    <property type="match status" value="1"/>
</dbReference>
<proteinExistence type="predicted"/>
<organism evidence="1 2">
    <name type="scientific">Promicromonospora thailandica</name>
    <dbReference type="NCBI Taxonomy" id="765201"/>
    <lineage>
        <taxon>Bacteria</taxon>
        <taxon>Bacillati</taxon>
        <taxon>Actinomycetota</taxon>
        <taxon>Actinomycetes</taxon>
        <taxon>Micrococcales</taxon>
        <taxon>Promicromonosporaceae</taxon>
        <taxon>Promicromonospora</taxon>
    </lineage>
</organism>
<comment type="caution">
    <text evidence="1">The sequence shown here is derived from an EMBL/GenBank/DDBJ whole genome shotgun (WGS) entry which is preliminary data.</text>
</comment>
<dbReference type="GO" id="GO:0003677">
    <property type="term" value="F:DNA binding"/>
    <property type="evidence" value="ECO:0007669"/>
    <property type="project" value="UniProtKB-KW"/>
</dbReference>
<protein>
    <submittedName>
        <fullName evidence="1">DNA-binding transcriptional regulator, XRE-family HTH domain</fullName>
    </submittedName>
</protein>
<dbReference type="Proteomes" id="UP001139493">
    <property type="component" value="Unassembled WGS sequence"/>
</dbReference>
<gene>
    <name evidence="1" type="ORF">APR03_002889</name>
</gene>